<evidence type="ECO:0000313" key="1">
    <source>
        <dbReference type="EMBL" id="MXO98925.1"/>
    </source>
</evidence>
<accession>A0A6I4TS06</accession>
<name>A0A6I4TS06_9SPHN</name>
<reference evidence="1 2" key="1">
    <citation type="submission" date="2019-12" db="EMBL/GenBank/DDBJ databases">
        <title>Genomic-based taxomic classification of the family Erythrobacteraceae.</title>
        <authorList>
            <person name="Xu L."/>
        </authorList>
    </citation>
    <scope>NUCLEOTIDE SEQUENCE [LARGE SCALE GENOMIC DNA]</scope>
    <source>
        <strain evidence="1 2">S36</strain>
    </source>
</reference>
<comment type="caution">
    <text evidence="1">The sequence shown here is derived from an EMBL/GenBank/DDBJ whole genome shotgun (WGS) entry which is preliminary data.</text>
</comment>
<dbReference type="EMBL" id="WTYJ01000001">
    <property type="protein sequence ID" value="MXO98925.1"/>
    <property type="molecule type" value="Genomic_DNA"/>
</dbReference>
<organism evidence="1 2">
    <name type="scientific">Croceibacterium xixiisoli</name>
    <dbReference type="NCBI Taxonomy" id="1476466"/>
    <lineage>
        <taxon>Bacteria</taxon>
        <taxon>Pseudomonadati</taxon>
        <taxon>Pseudomonadota</taxon>
        <taxon>Alphaproteobacteria</taxon>
        <taxon>Sphingomonadales</taxon>
        <taxon>Erythrobacteraceae</taxon>
        <taxon>Croceibacterium</taxon>
    </lineage>
</organism>
<dbReference type="Proteomes" id="UP000469430">
    <property type="component" value="Unassembled WGS sequence"/>
</dbReference>
<dbReference type="AlphaFoldDB" id="A0A6I4TS06"/>
<keyword evidence="2" id="KW-1185">Reference proteome</keyword>
<sequence length="264" mass="29198">MAIRKPFFVVPVPLEGLNAGSAALGQPVHNLAREDAVALTWRSEFDGAHWCTGEFGRDQPIDFCAMLAANAQPGTTIRLRLGATSAQVSGAAPFDSGALPFIDPAIVRDDGLYHSHLELPQPIEARWFRIDIAGHVGPFEASTLVLGRRIEPGRFYDRDFQRGVEDLGAAKFTQWGVLNIEPGVTIRTVDFTLAWQTETEIVEMFEPMARQLGTRGMVYLCFDPEPHPYRQAKTYFGVLKKPPFAKGRPKPATFAQDFAIQSVI</sequence>
<protein>
    <submittedName>
        <fullName evidence="1">Uncharacterized protein</fullName>
    </submittedName>
</protein>
<dbReference type="OrthoDB" id="7432466at2"/>
<dbReference type="RefSeq" id="WP_161390516.1">
    <property type="nucleotide sequence ID" value="NZ_JBHSCP010000001.1"/>
</dbReference>
<proteinExistence type="predicted"/>
<evidence type="ECO:0000313" key="2">
    <source>
        <dbReference type="Proteomes" id="UP000469430"/>
    </source>
</evidence>
<gene>
    <name evidence="1" type="ORF">GRI97_07985</name>
</gene>